<sequence>MSPSHSRSRYFRRDYHHHQDRSLEDLIRRYAQTTQPSPVLTDILRSTRESSLLVSALRRQVSLIKCRSSDPRDNQVTVYDKALMELSRSGDDPRHLGALELYLTEYWGIVPIAPFVQSMDVAGECAEAQEVFARKYDTDLNKTTPNDNSNKKKKKRTRAHTRPSTSPAERRLTSPHHHHHHHHHPNSSNNNNQVTHSNPQPPNDEVQNRITRLLSTYQTAKDDYFGSLQQSDMVSMDAARFLRDTAENTLRYLRSNELAEENVELITELEYTFAAARDKATALSGGRKRHFDEGDDGGGGRSGRKRSRRVMMDSYRPEV</sequence>
<dbReference type="OrthoDB" id="5296805at2759"/>
<dbReference type="EMBL" id="KZ559530">
    <property type="protein sequence ID" value="PLN82088.1"/>
    <property type="molecule type" value="Genomic_DNA"/>
</dbReference>
<keyword evidence="3" id="KW-1185">Reference proteome</keyword>
<name>A0A2J5HXB4_9EURO</name>
<feature type="region of interest" description="Disordered" evidence="1">
    <location>
        <begin position="282"/>
        <end position="319"/>
    </location>
</feature>
<feature type="compositionally biased region" description="Basic residues" evidence="1">
    <location>
        <begin position="173"/>
        <end position="185"/>
    </location>
</feature>
<evidence type="ECO:0000313" key="2">
    <source>
        <dbReference type="EMBL" id="PLN82088.1"/>
    </source>
</evidence>
<accession>A0A2J5HXB4</accession>
<dbReference type="AlphaFoldDB" id="A0A2J5HXB4"/>
<evidence type="ECO:0000313" key="3">
    <source>
        <dbReference type="Proteomes" id="UP000235023"/>
    </source>
</evidence>
<feature type="region of interest" description="Disordered" evidence="1">
    <location>
        <begin position="139"/>
        <end position="205"/>
    </location>
</feature>
<proteinExistence type="predicted"/>
<dbReference type="Proteomes" id="UP000235023">
    <property type="component" value="Unassembled WGS sequence"/>
</dbReference>
<evidence type="ECO:0000256" key="1">
    <source>
        <dbReference type="SAM" id="MobiDB-lite"/>
    </source>
</evidence>
<reference evidence="3" key="1">
    <citation type="submission" date="2017-12" db="EMBL/GenBank/DDBJ databases">
        <authorList>
            <consortium name="DOE Joint Genome Institute"/>
            <person name="Mondo S.J."/>
            <person name="Kjaerbolling I."/>
            <person name="Vesth T.C."/>
            <person name="Frisvad J.C."/>
            <person name="Nybo J.L."/>
            <person name="Theobald S."/>
            <person name="Kuo A."/>
            <person name="Bowyer P."/>
            <person name="Matsuda Y."/>
            <person name="Lyhne E.K."/>
            <person name="Kogle M.E."/>
            <person name="Clum A."/>
            <person name="Lipzen A."/>
            <person name="Salamov A."/>
            <person name="Ngan C.Y."/>
            <person name="Daum C."/>
            <person name="Chiniquy J."/>
            <person name="Barry K."/>
            <person name="LaButti K."/>
            <person name="Haridas S."/>
            <person name="Simmons B.A."/>
            <person name="Magnuson J.K."/>
            <person name="Mortensen U.H."/>
            <person name="Larsen T.O."/>
            <person name="Grigoriev I.V."/>
            <person name="Baker S.E."/>
            <person name="Andersen M.R."/>
            <person name="Nordberg H.P."/>
            <person name="Cantor M.N."/>
            <person name="Hua S.X."/>
        </authorList>
    </citation>
    <scope>NUCLEOTIDE SEQUENCE [LARGE SCALE GENOMIC DNA]</scope>
    <source>
        <strain evidence="3">IBT 19404</strain>
    </source>
</reference>
<protein>
    <submittedName>
        <fullName evidence="2">Uncharacterized protein</fullName>
    </submittedName>
</protein>
<organism evidence="2 3">
    <name type="scientific">Aspergillus taichungensis</name>
    <dbReference type="NCBI Taxonomy" id="482145"/>
    <lineage>
        <taxon>Eukaryota</taxon>
        <taxon>Fungi</taxon>
        <taxon>Dikarya</taxon>
        <taxon>Ascomycota</taxon>
        <taxon>Pezizomycotina</taxon>
        <taxon>Eurotiomycetes</taxon>
        <taxon>Eurotiomycetidae</taxon>
        <taxon>Eurotiales</taxon>
        <taxon>Aspergillaceae</taxon>
        <taxon>Aspergillus</taxon>
        <taxon>Aspergillus subgen. Circumdati</taxon>
    </lineage>
</organism>
<gene>
    <name evidence="2" type="ORF">BDW42DRAFT_85675</name>
</gene>
<feature type="compositionally biased region" description="Basic residues" evidence="1">
    <location>
        <begin position="151"/>
        <end position="161"/>
    </location>
</feature>